<comment type="caution">
    <text evidence="7">The sequence shown here is derived from an EMBL/GenBank/DDBJ whole genome shotgun (WGS) entry which is preliminary data.</text>
</comment>
<gene>
    <name evidence="7" type="ORF">RHGRI_028935</name>
</gene>
<feature type="domain" description="GRF-type" evidence="6">
    <location>
        <begin position="20"/>
        <end position="61"/>
    </location>
</feature>
<evidence type="ECO:0000256" key="1">
    <source>
        <dbReference type="ARBA" id="ARBA00022723"/>
    </source>
</evidence>
<dbReference type="InterPro" id="IPR010666">
    <property type="entry name" value="Znf_GRF"/>
</dbReference>
<evidence type="ECO:0000313" key="7">
    <source>
        <dbReference type="EMBL" id="KAG5528161.1"/>
    </source>
</evidence>
<dbReference type="AlphaFoldDB" id="A0AAV6IHL4"/>
<dbReference type="PROSITE" id="PS51999">
    <property type="entry name" value="ZF_GRF"/>
    <property type="match status" value="1"/>
</dbReference>
<accession>A0AAV6IHL4</accession>
<dbReference type="EMBL" id="JACTNZ010000010">
    <property type="protein sequence ID" value="KAG5528161.1"/>
    <property type="molecule type" value="Genomic_DNA"/>
</dbReference>
<evidence type="ECO:0000256" key="2">
    <source>
        <dbReference type="ARBA" id="ARBA00022771"/>
    </source>
</evidence>
<keyword evidence="5" id="KW-0812">Transmembrane</keyword>
<keyword evidence="5" id="KW-1133">Transmembrane helix</keyword>
<keyword evidence="5" id="KW-0472">Membrane</keyword>
<keyword evidence="8" id="KW-1185">Reference proteome</keyword>
<proteinExistence type="predicted"/>
<dbReference type="PANTHER" id="PTHR33248">
    <property type="entry name" value="ZINC ION-BINDING PROTEIN"/>
    <property type="match status" value="1"/>
</dbReference>
<dbReference type="GO" id="GO:0008270">
    <property type="term" value="F:zinc ion binding"/>
    <property type="evidence" value="ECO:0007669"/>
    <property type="project" value="UniProtKB-KW"/>
</dbReference>
<name>A0AAV6IHL4_9ERIC</name>
<dbReference type="Proteomes" id="UP000823749">
    <property type="component" value="Chromosome 10"/>
</dbReference>
<keyword evidence="1" id="KW-0479">Metal-binding</keyword>
<organism evidence="7 8">
    <name type="scientific">Rhododendron griersonianum</name>
    <dbReference type="NCBI Taxonomy" id="479676"/>
    <lineage>
        <taxon>Eukaryota</taxon>
        <taxon>Viridiplantae</taxon>
        <taxon>Streptophyta</taxon>
        <taxon>Embryophyta</taxon>
        <taxon>Tracheophyta</taxon>
        <taxon>Spermatophyta</taxon>
        <taxon>Magnoliopsida</taxon>
        <taxon>eudicotyledons</taxon>
        <taxon>Gunneridae</taxon>
        <taxon>Pentapetalae</taxon>
        <taxon>asterids</taxon>
        <taxon>Ericales</taxon>
        <taxon>Ericaceae</taxon>
        <taxon>Ericoideae</taxon>
        <taxon>Rhodoreae</taxon>
        <taxon>Rhododendron</taxon>
    </lineage>
</organism>
<sequence>MSTSSTVGTQNYLRYRNRTCKCRERAVVKISESDKNSGRLYYTCKDADNGGCDFWAWCNPTNQINNVSQTRPTSQLLSLDITEGTDTAIPDGRVNTRLLIIEATISMVKVLVLASFILAVTAILMSVGALMK</sequence>
<evidence type="ECO:0000259" key="6">
    <source>
        <dbReference type="PROSITE" id="PS51999"/>
    </source>
</evidence>
<dbReference type="Pfam" id="PF06839">
    <property type="entry name" value="Zn_ribbon_GRF"/>
    <property type="match status" value="1"/>
</dbReference>
<evidence type="ECO:0000313" key="8">
    <source>
        <dbReference type="Proteomes" id="UP000823749"/>
    </source>
</evidence>
<keyword evidence="3" id="KW-0862">Zinc</keyword>
<reference evidence="7" key="1">
    <citation type="submission" date="2020-08" db="EMBL/GenBank/DDBJ databases">
        <title>Plant Genome Project.</title>
        <authorList>
            <person name="Zhang R.-G."/>
        </authorList>
    </citation>
    <scope>NUCLEOTIDE SEQUENCE</scope>
    <source>
        <strain evidence="7">WSP0</strain>
        <tissue evidence="7">Leaf</tissue>
    </source>
</reference>
<evidence type="ECO:0000256" key="4">
    <source>
        <dbReference type="PROSITE-ProRule" id="PRU01343"/>
    </source>
</evidence>
<feature type="transmembrane region" description="Helical" evidence="5">
    <location>
        <begin position="110"/>
        <end position="131"/>
    </location>
</feature>
<protein>
    <recommendedName>
        <fullName evidence="6">GRF-type domain-containing protein</fullName>
    </recommendedName>
</protein>
<keyword evidence="2 4" id="KW-0863">Zinc-finger</keyword>
<evidence type="ECO:0000256" key="3">
    <source>
        <dbReference type="ARBA" id="ARBA00022833"/>
    </source>
</evidence>
<evidence type="ECO:0000256" key="5">
    <source>
        <dbReference type="SAM" id="Phobius"/>
    </source>
</evidence>